<dbReference type="Gene3D" id="2.60.40.10">
    <property type="entry name" value="Immunoglobulins"/>
    <property type="match status" value="1"/>
</dbReference>
<feature type="signal peptide" evidence="1">
    <location>
        <begin position="1"/>
        <end position="24"/>
    </location>
</feature>
<reference evidence="3 4" key="1">
    <citation type="submission" date="2018-07" db="EMBL/GenBank/DDBJ databases">
        <title>Dyella monticola sp. nov. and Dyella psychrodurans sp. nov. isolated from monsoon evergreen broad-leaved forest soil of Dinghu Mountain, China.</title>
        <authorList>
            <person name="Gao Z."/>
            <person name="Qiu L."/>
        </authorList>
    </citation>
    <scope>NUCLEOTIDE SEQUENCE [LARGE SCALE GENOMIC DNA]</scope>
    <source>
        <strain evidence="3 4">4G-K06</strain>
    </source>
</reference>
<organism evidence="3 4">
    <name type="scientific">Dyella monticola</name>
    <dbReference type="NCBI Taxonomy" id="1927958"/>
    <lineage>
        <taxon>Bacteria</taxon>
        <taxon>Pseudomonadati</taxon>
        <taxon>Pseudomonadota</taxon>
        <taxon>Gammaproteobacteria</taxon>
        <taxon>Lysobacterales</taxon>
        <taxon>Rhodanobacteraceae</taxon>
        <taxon>Dyella</taxon>
    </lineage>
</organism>
<dbReference type="InterPro" id="IPR013783">
    <property type="entry name" value="Ig-like_fold"/>
</dbReference>
<dbReference type="GO" id="GO:0030288">
    <property type="term" value="C:outer membrane-bounded periplasmic space"/>
    <property type="evidence" value="ECO:0007669"/>
    <property type="project" value="InterPro"/>
</dbReference>
<comment type="caution">
    <text evidence="3">The sequence shown here is derived from an EMBL/GenBank/DDBJ whole genome shotgun (WGS) entry which is preliminary data.</text>
</comment>
<feature type="chain" id="PRO_5016936766" evidence="1">
    <location>
        <begin position="25"/>
        <end position="242"/>
    </location>
</feature>
<feature type="domain" description="Pili assembly chaperone N-terminal" evidence="2">
    <location>
        <begin position="35"/>
        <end position="146"/>
    </location>
</feature>
<keyword evidence="1" id="KW-0732">Signal</keyword>
<protein>
    <submittedName>
        <fullName evidence="3">Molecular chaperone</fullName>
    </submittedName>
</protein>
<evidence type="ECO:0000259" key="2">
    <source>
        <dbReference type="Pfam" id="PF00345"/>
    </source>
</evidence>
<dbReference type="PANTHER" id="PTHR30251:SF4">
    <property type="entry name" value="SLR1668 PROTEIN"/>
    <property type="match status" value="1"/>
</dbReference>
<name>A0A370WTJ4_9GAMM</name>
<dbReference type="InterPro" id="IPR050643">
    <property type="entry name" value="Periplasmic_pilus_chap"/>
</dbReference>
<dbReference type="Pfam" id="PF00345">
    <property type="entry name" value="PapD_N"/>
    <property type="match status" value="1"/>
</dbReference>
<dbReference type="OrthoDB" id="511700at2"/>
<accession>A0A370WTJ4</accession>
<proteinExistence type="predicted"/>
<evidence type="ECO:0000256" key="1">
    <source>
        <dbReference type="SAM" id="SignalP"/>
    </source>
</evidence>
<dbReference type="SUPFAM" id="SSF49354">
    <property type="entry name" value="PapD-like"/>
    <property type="match status" value="1"/>
</dbReference>
<dbReference type="GO" id="GO:0071555">
    <property type="term" value="P:cell wall organization"/>
    <property type="evidence" value="ECO:0007669"/>
    <property type="project" value="InterPro"/>
</dbReference>
<gene>
    <name evidence="3" type="ORF">DWU98_18550</name>
</gene>
<evidence type="ECO:0000313" key="4">
    <source>
        <dbReference type="Proteomes" id="UP000254258"/>
    </source>
</evidence>
<keyword evidence="4" id="KW-1185">Reference proteome</keyword>
<dbReference type="InterPro" id="IPR016147">
    <property type="entry name" value="Pili_assmbl_chaperone_N"/>
</dbReference>
<dbReference type="EMBL" id="QRBE01000014">
    <property type="protein sequence ID" value="RDS79327.1"/>
    <property type="molecule type" value="Genomic_DNA"/>
</dbReference>
<dbReference type="Proteomes" id="UP000254258">
    <property type="component" value="Unassembled WGS sequence"/>
</dbReference>
<sequence>MRRRHFGRAVAGSACLLLSGALWAGSVEVSPVIASLSANHAIEAFTVRNEGQLPVTVQVSLMKWDQVQGKDVLTPTEELLSTPPLFSVAPGQSQILRVGAMHVTPRDGEIAYRMFLTEVPPPPQPGFRGLSVTLRLSIPIFIEPAKTRSPQLAWRVMPRADGGALVDVANSGTIHAKILAFSLRDKESKGVVRQDTSQYVLANNHSQWSFASFQAVRPGDHVALDAMTDTGEVTADLVVQPQ</sequence>
<dbReference type="AlphaFoldDB" id="A0A370WTJ4"/>
<dbReference type="InterPro" id="IPR008962">
    <property type="entry name" value="PapD-like_sf"/>
</dbReference>
<dbReference type="RefSeq" id="WP_115497072.1">
    <property type="nucleotide sequence ID" value="NZ_QRBE01000014.1"/>
</dbReference>
<dbReference type="PANTHER" id="PTHR30251">
    <property type="entry name" value="PILUS ASSEMBLY CHAPERONE"/>
    <property type="match status" value="1"/>
</dbReference>
<evidence type="ECO:0000313" key="3">
    <source>
        <dbReference type="EMBL" id="RDS79327.1"/>
    </source>
</evidence>